<dbReference type="PANTHER" id="PTHR46056">
    <property type="entry name" value="LONG-CHAIN-ALCOHOL OXIDASE"/>
    <property type="match status" value="1"/>
</dbReference>
<evidence type="ECO:0000256" key="2">
    <source>
        <dbReference type="ARBA" id="ARBA00022630"/>
    </source>
</evidence>
<dbReference type="InterPro" id="IPR007867">
    <property type="entry name" value="GMC_OxRtase_C"/>
</dbReference>
<keyword evidence="2" id="KW-0285">Flavoprotein</keyword>
<comment type="similarity">
    <text evidence="1">Belongs to the GMC oxidoreductase family.</text>
</comment>
<evidence type="ECO:0000256" key="4">
    <source>
        <dbReference type="ARBA" id="ARBA00023002"/>
    </source>
</evidence>
<dbReference type="Pfam" id="PF05199">
    <property type="entry name" value="GMC_oxred_C"/>
    <property type="match status" value="1"/>
</dbReference>
<dbReference type="InterPro" id="IPR036188">
    <property type="entry name" value="FAD/NAD-bd_sf"/>
</dbReference>
<evidence type="ECO:0000313" key="5">
    <source>
        <dbReference type="EMBL" id="BBX98369.1"/>
    </source>
</evidence>
<dbReference type="PROSITE" id="PS00624">
    <property type="entry name" value="GMC_OXRED_2"/>
    <property type="match status" value="1"/>
</dbReference>
<dbReference type="KEGG" id="mlj:MLAC_36630"/>
<proteinExistence type="inferred from homology"/>
<evidence type="ECO:0000256" key="1">
    <source>
        <dbReference type="ARBA" id="ARBA00010790"/>
    </source>
</evidence>
<dbReference type="InterPro" id="IPR000172">
    <property type="entry name" value="GMC_OxRdtase_N"/>
</dbReference>
<evidence type="ECO:0000313" key="6">
    <source>
        <dbReference type="Proteomes" id="UP000466396"/>
    </source>
</evidence>
<dbReference type="STRING" id="169765.AWC15_13940"/>
<keyword evidence="3" id="KW-0274">FAD</keyword>
<accession>A0A1X1YSJ4</accession>
<protein>
    <submittedName>
        <fullName evidence="5">Putative GMC-type oxidoreductase</fullName>
    </submittedName>
</protein>
<dbReference type="OrthoDB" id="9798604at2"/>
<dbReference type="RefSeq" id="WP_085157266.1">
    <property type="nucleotide sequence ID" value="NZ_AP022581.1"/>
</dbReference>
<dbReference type="Gene3D" id="3.50.50.60">
    <property type="entry name" value="FAD/NAD(P)-binding domain"/>
    <property type="match status" value="2"/>
</dbReference>
<dbReference type="Gene3D" id="3.30.410.10">
    <property type="entry name" value="Cholesterol Oxidase, domain 2"/>
    <property type="match status" value="1"/>
</dbReference>
<dbReference type="GO" id="GO:0050660">
    <property type="term" value="F:flavin adenine dinucleotide binding"/>
    <property type="evidence" value="ECO:0007669"/>
    <property type="project" value="InterPro"/>
</dbReference>
<dbReference type="Pfam" id="PF13450">
    <property type="entry name" value="NAD_binding_8"/>
    <property type="match status" value="1"/>
</dbReference>
<keyword evidence="4" id="KW-0560">Oxidoreductase</keyword>
<dbReference type="SUPFAM" id="SSF51905">
    <property type="entry name" value="FAD/NAD(P)-binding domain"/>
    <property type="match status" value="1"/>
</dbReference>
<dbReference type="PANTHER" id="PTHR46056:SF12">
    <property type="entry name" value="LONG-CHAIN-ALCOHOL OXIDASE"/>
    <property type="match status" value="1"/>
</dbReference>
<reference evidence="5 6" key="1">
    <citation type="journal article" date="2019" name="Emerg. Microbes Infect.">
        <title>Comprehensive subspecies identification of 175 nontuberculous mycobacteria species based on 7547 genomic profiles.</title>
        <authorList>
            <person name="Matsumoto Y."/>
            <person name="Kinjo T."/>
            <person name="Motooka D."/>
            <person name="Nabeya D."/>
            <person name="Jung N."/>
            <person name="Uechi K."/>
            <person name="Horii T."/>
            <person name="Iida T."/>
            <person name="Fujita J."/>
            <person name="Nakamura S."/>
        </authorList>
    </citation>
    <scope>NUCLEOTIDE SEQUENCE [LARGE SCALE GENOMIC DNA]</scope>
    <source>
        <strain evidence="5 6">JCM 15657</strain>
    </source>
</reference>
<dbReference type="Proteomes" id="UP000466396">
    <property type="component" value="Chromosome"/>
</dbReference>
<keyword evidence="6" id="KW-1185">Reference proteome</keyword>
<organism evidence="5 6">
    <name type="scientific">Mycobacterium lacus</name>
    <dbReference type="NCBI Taxonomy" id="169765"/>
    <lineage>
        <taxon>Bacteria</taxon>
        <taxon>Bacillati</taxon>
        <taxon>Actinomycetota</taxon>
        <taxon>Actinomycetes</taxon>
        <taxon>Mycobacteriales</taxon>
        <taxon>Mycobacteriaceae</taxon>
        <taxon>Mycobacterium</taxon>
    </lineage>
</organism>
<evidence type="ECO:0000256" key="3">
    <source>
        <dbReference type="ARBA" id="ARBA00022827"/>
    </source>
</evidence>
<name>A0A1X1YSJ4_9MYCO</name>
<dbReference type="EMBL" id="AP022581">
    <property type="protein sequence ID" value="BBX98369.1"/>
    <property type="molecule type" value="Genomic_DNA"/>
</dbReference>
<dbReference type="AlphaFoldDB" id="A0A1X1YSJ4"/>
<gene>
    <name evidence="5" type="ORF">MLAC_36630</name>
</gene>
<dbReference type="Pfam" id="PF00732">
    <property type="entry name" value="GMC_oxred_N"/>
    <property type="match status" value="1"/>
</dbReference>
<sequence>MSRLADRAWTFSLASFGTALLPPEQGGPTPAQFVERVDRYVTRLPATSRLAVRTGLLSMAAASYLTTGRSLSRLSPDARAGVLRRVAALSPEAGAAVEGLKAIMLLANGADAYAQELLSRAQEHDPARPDAAMTVIPSTESHSVIASDAVIVGSGAGGAMAARTLARAGCDTVVLEEGRRWTVEEFRTAHPIDRYAGLYRGAGSTVALGRPSVVLPIGRAVGGTTVVNSGTCYRPPLAVQLRWRDQFGLGLADPDRLAGQLDDVERTLRVAPVPLEIMGRNGRLLLDAATALGWPAAPIPRNAPGCAGCCQCAIGCPNNAKFGVHLNALPQACAAGARILAEARVERVLHEHGRARGVRARRPDGTAIDVLADIVIVAAGATETPGLLRRSGLGAHPRLGRNLALHPATMLAGRFEGDVFAWRGVLQSAAVHEFHESDGVLIEATSTPPGMGSMVFPGYGAELLGWLDRAPHVATFGAMVADQGVGSVRSVRGETLIRYDITRADLAKLRVAMAAMGRLLFAAGAVEVLTGLAGAGTVRTPEALQDLLRRSNPRSLHLAAFHPTGTAAAGSDGQACPVDENGRLRGVDGVWVADASILPSCPEVNPQLSIMALALAVAGEVASGARRRRASPPACSPAPAP</sequence>
<dbReference type="GO" id="GO:0016614">
    <property type="term" value="F:oxidoreductase activity, acting on CH-OH group of donors"/>
    <property type="evidence" value="ECO:0007669"/>
    <property type="project" value="InterPro"/>
</dbReference>